<sequence length="110" mass="10949">MRQDNSPATSSGIAPAANLSASQASSTPHISHAQAPAGLARGIQAVPPSASGDTAQYRDENTAPPPGAASTFATVVQKRHTADPPNADDDGITFLGDVPMSGPSTSLVGD</sequence>
<name>A0A2U3DR25_PURLI</name>
<dbReference type="EMBL" id="LCWV01000047">
    <property type="protein sequence ID" value="PWI64707.1"/>
    <property type="molecule type" value="Genomic_DNA"/>
</dbReference>
<organism evidence="2 3">
    <name type="scientific">Purpureocillium lilacinum</name>
    <name type="common">Paecilomyces lilacinus</name>
    <dbReference type="NCBI Taxonomy" id="33203"/>
    <lineage>
        <taxon>Eukaryota</taxon>
        <taxon>Fungi</taxon>
        <taxon>Dikarya</taxon>
        <taxon>Ascomycota</taxon>
        <taxon>Pezizomycotina</taxon>
        <taxon>Sordariomycetes</taxon>
        <taxon>Hypocreomycetidae</taxon>
        <taxon>Hypocreales</taxon>
        <taxon>Ophiocordycipitaceae</taxon>
        <taxon>Purpureocillium</taxon>
    </lineage>
</organism>
<dbReference type="AlphaFoldDB" id="A0A2U3DR25"/>
<comment type="caution">
    <text evidence="2">The sequence shown here is derived from an EMBL/GenBank/DDBJ whole genome shotgun (WGS) entry which is preliminary data.</text>
</comment>
<feature type="compositionally biased region" description="Polar residues" evidence="1">
    <location>
        <begin position="1"/>
        <end position="12"/>
    </location>
</feature>
<dbReference type="Proteomes" id="UP000245956">
    <property type="component" value="Unassembled WGS sequence"/>
</dbReference>
<evidence type="ECO:0000313" key="2">
    <source>
        <dbReference type="EMBL" id="PWI64707.1"/>
    </source>
</evidence>
<gene>
    <name evidence="2" type="ORF">PCL_08633</name>
</gene>
<protein>
    <submittedName>
        <fullName evidence="2">Uncharacterized protein</fullName>
    </submittedName>
</protein>
<reference evidence="2 3" key="1">
    <citation type="journal article" date="2016" name="Front. Microbiol.">
        <title>Genome and transcriptome sequences reveal the specific parasitism of the nematophagous Purpureocillium lilacinum 36-1.</title>
        <authorList>
            <person name="Xie J."/>
            <person name="Li S."/>
            <person name="Mo C."/>
            <person name="Xiao X."/>
            <person name="Peng D."/>
            <person name="Wang G."/>
            <person name="Xiao Y."/>
        </authorList>
    </citation>
    <scope>NUCLEOTIDE SEQUENCE [LARGE SCALE GENOMIC DNA]</scope>
    <source>
        <strain evidence="2 3">36-1</strain>
    </source>
</reference>
<proteinExistence type="predicted"/>
<feature type="compositionally biased region" description="Polar residues" evidence="1">
    <location>
        <begin position="19"/>
        <end position="29"/>
    </location>
</feature>
<feature type="region of interest" description="Disordered" evidence="1">
    <location>
        <begin position="1"/>
        <end position="110"/>
    </location>
</feature>
<evidence type="ECO:0000313" key="3">
    <source>
        <dbReference type="Proteomes" id="UP000245956"/>
    </source>
</evidence>
<evidence type="ECO:0000256" key="1">
    <source>
        <dbReference type="SAM" id="MobiDB-lite"/>
    </source>
</evidence>
<accession>A0A2U3DR25</accession>